<accession>A0A6G8PVY2</accession>
<feature type="compositionally biased region" description="Basic and acidic residues" evidence="1">
    <location>
        <begin position="33"/>
        <end position="44"/>
    </location>
</feature>
<dbReference type="AlphaFoldDB" id="A0A6G8PVY2"/>
<dbReference type="Proteomes" id="UP000502706">
    <property type="component" value="Chromosome"/>
</dbReference>
<feature type="compositionally biased region" description="Low complexity" evidence="1">
    <location>
        <begin position="51"/>
        <end position="63"/>
    </location>
</feature>
<proteinExistence type="predicted"/>
<protein>
    <submittedName>
        <fullName evidence="2">Twin-arginine translocation signal domain-containing protein</fullName>
    </submittedName>
</protein>
<keyword evidence="3" id="KW-1185">Reference proteome</keyword>
<gene>
    <name evidence="2" type="ORF">GBA65_07285</name>
</gene>
<dbReference type="NCBIfam" id="TIGR01409">
    <property type="entry name" value="TAT_signal_seq"/>
    <property type="match status" value="1"/>
</dbReference>
<dbReference type="InterPro" id="IPR006311">
    <property type="entry name" value="TAT_signal"/>
</dbReference>
<evidence type="ECO:0000313" key="2">
    <source>
        <dbReference type="EMBL" id="QIN78356.1"/>
    </source>
</evidence>
<name>A0A6G8PVY2_9ACTN</name>
<reference evidence="2 3" key="1">
    <citation type="submission" date="2019-10" db="EMBL/GenBank/DDBJ databases">
        <title>Rubrobacter sp nov SCSIO 52915 isolated from a deep-sea sediment in the South China Sea.</title>
        <authorList>
            <person name="Chen R.W."/>
        </authorList>
    </citation>
    <scope>NUCLEOTIDE SEQUENCE [LARGE SCALE GENOMIC DNA]</scope>
    <source>
        <strain evidence="2 3">SCSIO 52915</strain>
    </source>
</reference>
<sequence length="92" mass="9868">MTGKREISRRRFLRLAGGAVGAASAGFFASNGREADASQKVERSSKRRKNQGASGSGSLAGQAETDTSGRYGARRALPTRPRLRARRPPLRP</sequence>
<dbReference type="EMBL" id="CP045121">
    <property type="protein sequence ID" value="QIN78356.1"/>
    <property type="molecule type" value="Genomic_DNA"/>
</dbReference>
<dbReference type="InterPro" id="IPR019546">
    <property type="entry name" value="TAT_signal_bac_arc"/>
</dbReference>
<dbReference type="KEGG" id="rmar:GBA65_07285"/>
<feature type="region of interest" description="Disordered" evidence="1">
    <location>
        <begin position="27"/>
        <end position="92"/>
    </location>
</feature>
<feature type="compositionally biased region" description="Basic residues" evidence="1">
    <location>
        <begin position="81"/>
        <end position="92"/>
    </location>
</feature>
<organism evidence="2 3">
    <name type="scientific">Rubrobacter marinus</name>
    <dbReference type="NCBI Taxonomy" id="2653852"/>
    <lineage>
        <taxon>Bacteria</taxon>
        <taxon>Bacillati</taxon>
        <taxon>Actinomycetota</taxon>
        <taxon>Rubrobacteria</taxon>
        <taxon>Rubrobacterales</taxon>
        <taxon>Rubrobacteraceae</taxon>
        <taxon>Rubrobacter</taxon>
    </lineage>
</organism>
<dbReference type="PROSITE" id="PS51318">
    <property type="entry name" value="TAT"/>
    <property type="match status" value="1"/>
</dbReference>
<evidence type="ECO:0000313" key="3">
    <source>
        <dbReference type="Proteomes" id="UP000502706"/>
    </source>
</evidence>
<evidence type="ECO:0000256" key="1">
    <source>
        <dbReference type="SAM" id="MobiDB-lite"/>
    </source>
</evidence>